<feature type="transmembrane region" description="Helical" evidence="6">
    <location>
        <begin position="59"/>
        <end position="79"/>
    </location>
</feature>
<feature type="transmembrane region" description="Helical" evidence="6">
    <location>
        <begin position="336"/>
        <end position="360"/>
    </location>
</feature>
<dbReference type="GO" id="GO:0005886">
    <property type="term" value="C:plasma membrane"/>
    <property type="evidence" value="ECO:0007669"/>
    <property type="project" value="TreeGrafter"/>
</dbReference>
<keyword evidence="2" id="KW-0813">Transport</keyword>
<feature type="transmembrane region" description="Helical" evidence="6">
    <location>
        <begin position="198"/>
        <end position="216"/>
    </location>
</feature>
<feature type="transmembrane region" description="Helical" evidence="6">
    <location>
        <begin position="291"/>
        <end position="316"/>
    </location>
</feature>
<proteinExistence type="predicted"/>
<accession>A0A2U3DC86</accession>
<evidence type="ECO:0000256" key="6">
    <source>
        <dbReference type="SAM" id="Phobius"/>
    </source>
</evidence>
<organism evidence="7 8">
    <name type="scientific">Sulfoacidibacillus thermotolerans</name>
    <name type="common">Acidibacillus sulfuroxidans</name>
    <dbReference type="NCBI Taxonomy" id="1765684"/>
    <lineage>
        <taxon>Bacteria</taxon>
        <taxon>Bacillati</taxon>
        <taxon>Bacillota</taxon>
        <taxon>Bacilli</taxon>
        <taxon>Bacillales</taxon>
        <taxon>Alicyclobacillaceae</taxon>
        <taxon>Sulfoacidibacillus</taxon>
    </lineage>
</organism>
<protein>
    <submittedName>
        <fullName evidence="7">NRAMP family metal ion transporter</fullName>
    </submittedName>
</protein>
<feature type="transmembrane region" description="Helical" evidence="6">
    <location>
        <begin position="128"/>
        <end position="147"/>
    </location>
</feature>
<comment type="caution">
    <text evidence="7">The sequence shown here is derived from an EMBL/GenBank/DDBJ whole genome shotgun (WGS) entry which is preliminary data.</text>
</comment>
<dbReference type="EMBL" id="MPDK01000002">
    <property type="protein sequence ID" value="PWI58888.1"/>
    <property type="molecule type" value="Genomic_DNA"/>
</dbReference>
<evidence type="ECO:0000256" key="1">
    <source>
        <dbReference type="ARBA" id="ARBA00004141"/>
    </source>
</evidence>
<feature type="transmembrane region" description="Helical" evidence="6">
    <location>
        <begin position="237"/>
        <end position="261"/>
    </location>
</feature>
<feature type="transmembrane region" description="Helical" evidence="6">
    <location>
        <begin position="99"/>
        <end position="116"/>
    </location>
</feature>
<dbReference type="GO" id="GO:0034755">
    <property type="term" value="P:iron ion transmembrane transport"/>
    <property type="evidence" value="ECO:0007669"/>
    <property type="project" value="TreeGrafter"/>
</dbReference>
<sequence>MSNYENSFPETKRRLHALRQWLLWVGALGPGIMVMLADTDAGSVITAAQSGAQWGFRMILPQIILIPMLYVIQEITVRLGILTKKGHGELIREHFGMKWALLSVSTLFISSVGALITEFSGIAGVGQLFGVPPFASVGLVTVLLIVLGLSGSYRRIERIGIAVGLFELFFIVAAFLAHPNPHQIFTGLASLPLQNHNYLYLLAANVGAVIMPWMIFYQQGAVIDKKIQDHQLKLARWDTFGGSVLTQFLMIAVVITTAATIGQNHPNQPLNDVPQIAQALTPALGAQAAKIVFGLGMVGASFIAALVVSIAGAWGIGEAFRLNHSLNHKASEAKGFYLIFSLAHILGAIFVLFSSNLVVLAVDVEIMNAMLLPIVLGFLLVLEAKTLPKEWRMRGPYKWTVWGVSSLVILFGLYMTFISL</sequence>
<feature type="transmembrane region" description="Helical" evidence="6">
    <location>
        <begin position="366"/>
        <end position="387"/>
    </location>
</feature>
<evidence type="ECO:0000256" key="2">
    <source>
        <dbReference type="ARBA" id="ARBA00022448"/>
    </source>
</evidence>
<feature type="transmembrane region" description="Helical" evidence="6">
    <location>
        <begin position="159"/>
        <end position="178"/>
    </location>
</feature>
<feature type="transmembrane region" description="Helical" evidence="6">
    <location>
        <begin position="399"/>
        <end position="418"/>
    </location>
</feature>
<evidence type="ECO:0000313" key="7">
    <source>
        <dbReference type="EMBL" id="PWI58888.1"/>
    </source>
</evidence>
<dbReference type="Pfam" id="PF01566">
    <property type="entry name" value="Nramp"/>
    <property type="match status" value="1"/>
</dbReference>
<dbReference type="Proteomes" id="UP000245380">
    <property type="component" value="Unassembled WGS sequence"/>
</dbReference>
<comment type="subcellular location">
    <subcellularLocation>
        <location evidence="1">Membrane</location>
        <topology evidence="1">Multi-pass membrane protein</topology>
    </subcellularLocation>
</comment>
<dbReference type="PANTHER" id="PTHR11706:SF33">
    <property type="entry name" value="NATURAL RESISTANCE-ASSOCIATED MACROPHAGE PROTEIN 2"/>
    <property type="match status" value="1"/>
</dbReference>
<dbReference type="GO" id="GO:0015086">
    <property type="term" value="F:cadmium ion transmembrane transporter activity"/>
    <property type="evidence" value="ECO:0007669"/>
    <property type="project" value="TreeGrafter"/>
</dbReference>
<dbReference type="AlphaFoldDB" id="A0A2U3DC86"/>
<keyword evidence="4 6" id="KW-1133">Transmembrane helix</keyword>
<name>A0A2U3DC86_SULT2</name>
<evidence type="ECO:0000256" key="3">
    <source>
        <dbReference type="ARBA" id="ARBA00022692"/>
    </source>
</evidence>
<keyword evidence="8" id="KW-1185">Reference proteome</keyword>
<evidence type="ECO:0000313" key="8">
    <source>
        <dbReference type="Proteomes" id="UP000245380"/>
    </source>
</evidence>
<reference evidence="7 8" key="1">
    <citation type="submission" date="2016-11" db="EMBL/GenBank/DDBJ databases">
        <title>Comparative genomics of Acidibacillus ferroxidans species.</title>
        <authorList>
            <person name="Oliveira G."/>
            <person name="Nunes G."/>
            <person name="Oliveira R."/>
            <person name="Araujo F."/>
            <person name="Salim A."/>
            <person name="Scholte L."/>
            <person name="Morais D."/>
            <person name="Nancucheo I."/>
            <person name="Johnson D.B."/>
            <person name="Grail B."/>
            <person name="Bittencourt J."/>
            <person name="Valadares R."/>
        </authorList>
    </citation>
    <scope>NUCLEOTIDE SEQUENCE [LARGE SCALE GENOMIC DNA]</scope>
    <source>
        <strain evidence="7 8">Y002</strain>
    </source>
</reference>
<evidence type="ECO:0000256" key="5">
    <source>
        <dbReference type="ARBA" id="ARBA00023136"/>
    </source>
</evidence>
<evidence type="ECO:0000256" key="4">
    <source>
        <dbReference type="ARBA" id="ARBA00022989"/>
    </source>
</evidence>
<dbReference type="RefSeq" id="WP_109429484.1">
    <property type="nucleotide sequence ID" value="NZ_MPDK01000002.1"/>
</dbReference>
<gene>
    <name evidence="7" type="ORF">BM613_02040</name>
</gene>
<dbReference type="PANTHER" id="PTHR11706">
    <property type="entry name" value="SOLUTE CARRIER PROTEIN FAMILY 11 MEMBER"/>
    <property type="match status" value="1"/>
</dbReference>
<dbReference type="OrthoDB" id="141480at2"/>
<dbReference type="InterPro" id="IPR001046">
    <property type="entry name" value="NRAMP_fam"/>
</dbReference>
<keyword evidence="3 6" id="KW-0812">Transmembrane</keyword>
<feature type="transmembrane region" description="Helical" evidence="6">
    <location>
        <begin position="21"/>
        <end position="39"/>
    </location>
</feature>
<keyword evidence="5 6" id="KW-0472">Membrane</keyword>
<dbReference type="GO" id="GO:0005384">
    <property type="term" value="F:manganese ion transmembrane transporter activity"/>
    <property type="evidence" value="ECO:0007669"/>
    <property type="project" value="TreeGrafter"/>
</dbReference>